<evidence type="ECO:0000313" key="3">
    <source>
        <dbReference type="EMBL" id="CPR21466.1"/>
    </source>
</evidence>
<name>A0A0D6JI51_9HYPH</name>
<sequence length="255" mass="29132">MAEVSSTNRLLLREPGLAAGGTLPREQRYAVPSLLRRLLLLIEMLGLFIGLPIALDYAVHSESVPLFVVLQPVLLAFIVFLLWDRTFYLRRELIRLPSPKELFSMLAICAIAGGMVAAYVAQEMPARYLNFPLQRPETWERIMILYPMLSVPVQELVYRTFFFHRYGPLFGEERGALILANGILFGFAHFLFGNWIAIAGTAVIGTLLAYRYEATRSFWAVWLEHTLWGWLVFTVGLGHYFFTGVSNFSMIKWAF</sequence>
<feature type="transmembrane region" description="Helical" evidence="1">
    <location>
        <begin position="230"/>
        <end position="251"/>
    </location>
</feature>
<feature type="domain" description="CAAX prenyl protease 2/Lysostaphin resistance protein A-like" evidence="2">
    <location>
        <begin position="143"/>
        <end position="230"/>
    </location>
</feature>
<gene>
    <name evidence="3" type="ORF">YBN1229_v1_3061</name>
</gene>
<feature type="transmembrane region" description="Helical" evidence="1">
    <location>
        <begin position="103"/>
        <end position="122"/>
    </location>
</feature>
<keyword evidence="4" id="KW-1185">Reference proteome</keyword>
<keyword evidence="1" id="KW-0812">Transmembrane</keyword>
<organism evidence="3 4">
    <name type="scientific">Candidatus Filomicrobium marinum</name>
    <dbReference type="NCBI Taxonomy" id="1608628"/>
    <lineage>
        <taxon>Bacteria</taxon>
        <taxon>Pseudomonadati</taxon>
        <taxon>Pseudomonadota</taxon>
        <taxon>Alphaproteobacteria</taxon>
        <taxon>Hyphomicrobiales</taxon>
        <taxon>Hyphomicrobiaceae</taxon>
        <taxon>Filomicrobium</taxon>
    </lineage>
</organism>
<feature type="transmembrane region" description="Helical" evidence="1">
    <location>
        <begin position="64"/>
        <end position="83"/>
    </location>
</feature>
<keyword evidence="1" id="KW-1133">Transmembrane helix</keyword>
<dbReference type="Pfam" id="PF02517">
    <property type="entry name" value="Rce1-like"/>
    <property type="match status" value="1"/>
</dbReference>
<dbReference type="EMBL" id="LN829119">
    <property type="protein sequence ID" value="CPR21466.1"/>
    <property type="molecule type" value="Genomic_DNA"/>
</dbReference>
<evidence type="ECO:0000259" key="2">
    <source>
        <dbReference type="Pfam" id="PF02517"/>
    </source>
</evidence>
<dbReference type="RefSeq" id="WP_052743949.1">
    <property type="nucleotide sequence ID" value="NZ_LN829118.1"/>
</dbReference>
<dbReference type="KEGG" id="fil:BN1229_v1_2854"/>
<dbReference type="GO" id="GO:0004175">
    <property type="term" value="F:endopeptidase activity"/>
    <property type="evidence" value="ECO:0007669"/>
    <property type="project" value="UniProtKB-ARBA"/>
</dbReference>
<dbReference type="OrthoDB" id="9805801at2"/>
<feature type="transmembrane region" description="Helical" evidence="1">
    <location>
        <begin position="142"/>
        <end position="162"/>
    </location>
</feature>
<feature type="transmembrane region" description="Helical" evidence="1">
    <location>
        <begin position="183"/>
        <end position="210"/>
    </location>
</feature>
<dbReference type="GO" id="GO:0080120">
    <property type="term" value="P:CAAX-box protein maturation"/>
    <property type="evidence" value="ECO:0007669"/>
    <property type="project" value="UniProtKB-ARBA"/>
</dbReference>
<protein>
    <submittedName>
        <fullName evidence="3">Putative Abortive infection protein</fullName>
    </submittedName>
</protein>
<dbReference type="AlphaFoldDB" id="A0A0D6JI51"/>
<dbReference type="InterPro" id="IPR003675">
    <property type="entry name" value="Rce1/LyrA-like_dom"/>
</dbReference>
<dbReference type="Proteomes" id="UP000033187">
    <property type="component" value="Chromosome 1"/>
</dbReference>
<proteinExistence type="predicted"/>
<evidence type="ECO:0000256" key="1">
    <source>
        <dbReference type="SAM" id="Phobius"/>
    </source>
</evidence>
<feature type="transmembrane region" description="Helical" evidence="1">
    <location>
        <begin position="38"/>
        <end position="58"/>
    </location>
</feature>
<keyword evidence="1" id="KW-0472">Membrane</keyword>
<accession>A0A0D6JI51</accession>
<reference evidence="4" key="1">
    <citation type="submission" date="2015-02" db="EMBL/GenBank/DDBJ databases">
        <authorList>
            <person name="Chooi Y.-H."/>
        </authorList>
    </citation>
    <scope>NUCLEOTIDE SEQUENCE [LARGE SCALE GENOMIC DNA]</scope>
    <source>
        <strain evidence="4">strain Y</strain>
    </source>
</reference>
<dbReference type="KEGG" id="fiy:BN1229_v1_3061"/>
<evidence type="ECO:0000313" key="4">
    <source>
        <dbReference type="Proteomes" id="UP000033187"/>
    </source>
</evidence>